<sequence length="870" mass="99059">MAARRRRRDDEEELNLNKEDVENFKKAVKDEKFRELLKEYADEITDPKNVALYQKEITQLEKERGVDVTFLQPKPSYVIKTSMNGEKKAFINISSNENIAKPSCEQTSNAEGQRGLQWSIPYSLAPEKEDLDKERRYCVVYDVLFHPETLYLGTKNNRFKKLIEDTAMDGIEKNFNVKLDRKNIRHPRLKFKGVPIAAVMRKRDDSGPIKQTPDDIYRFPPQSKHDKIFEKDENPFELKAEDVTPVKQMADEGGKYTKPKFEVKYRDKVDLQDFAYQINGPKVVDNSPKEISVEIDLPLIPSATNLDLDVTECKLKLQSETPAAYLLELQFSYPVEQNAANAKFDSTKRKLFITLPIQTRNPSQVNVAKAENDENSNFETESALSNGDDAIDDDMGDGVSSIFTRKSDKKWEIENKVAFIESLDDDEDKICDTEIYTPSQTEIYSLFPSYEVKQTESELIFKLNAFNVDPESVIIKTEENEEKLFIVARLQCTSIGSGFVPCYYSFYVKTHGENKFKGLSDVKVDVEEENVIFRLGKHDGCHGDWQKISLGVDANHTEDISLITLPALLETLDELQADFDEEMKKDVCPVSVEVDQLNESCLELSIKSESEGNCELQANQKIKNKSDKPKTKKLVPSRRKTRSLSDSDELVDHKPRSILKTHRFGRSLSESSEDAVGISIDELKKPPPNSDEKIPEESSGDEESKERKSVRFNDVVSKNLYRSSSSILGQRRKNQRKQKLKKRAHQRRTSESEGSESDASNAKGEREAADKDGDESEKSDGAKSDEGDVSVLPVKDKEKLVELVKKGKKKGRGCKSQAKLIEDVTDEKVQKIEEIKIDEIETNDGVTEEKEKETILNWDEEEGGIVKVEK</sequence>
<evidence type="ECO:0000256" key="1">
    <source>
        <dbReference type="ARBA" id="ARBA00022490"/>
    </source>
</evidence>
<dbReference type="EMBL" id="JH431251">
    <property type="status" value="NOT_ANNOTATED_CDS"/>
    <property type="molecule type" value="Genomic_DNA"/>
</dbReference>
<evidence type="ECO:0000256" key="4">
    <source>
        <dbReference type="SAM" id="MobiDB-lite"/>
    </source>
</evidence>
<feature type="domain" description="PIH1D1/2/3 CS-like" evidence="6">
    <location>
        <begin position="256"/>
        <end position="357"/>
    </location>
</feature>
<dbReference type="OMA" id="CFLNISK"/>
<dbReference type="GO" id="GO:0070286">
    <property type="term" value="P:axonemal dynein complex assembly"/>
    <property type="evidence" value="ECO:0007669"/>
    <property type="project" value="UniProtKB-UniRule"/>
</dbReference>
<accession>T1IP92</accession>
<dbReference type="Pfam" id="PF18201">
    <property type="entry name" value="PIH1_CS"/>
    <property type="match status" value="1"/>
</dbReference>
<dbReference type="InterPro" id="IPR034727">
    <property type="entry name" value="Kintoun"/>
</dbReference>
<dbReference type="PANTHER" id="PTHR22997">
    <property type="entry name" value="PIH1 DOMAIN-CONTAINING PROTEIN 1"/>
    <property type="match status" value="1"/>
</dbReference>
<feature type="compositionally biased region" description="Basic and acidic residues" evidence="4">
    <location>
        <begin position="681"/>
        <end position="711"/>
    </location>
</feature>
<protein>
    <recommendedName>
        <fullName evidence="3">Protein kintoun</fullName>
    </recommendedName>
    <alternativeName>
        <fullName evidence="3">Dynein assembly factor 2, axonemal homolog</fullName>
    </alternativeName>
</protein>
<keyword evidence="1 3" id="KW-0963">Cytoplasm</keyword>
<feature type="region of interest" description="Disordered" evidence="4">
    <location>
        <begin position="365"/>
        <end position="391"/>
    </location>
</feature>
<feature type="region of interest" description="Disordered" evidence="4">
    <location>
        <begin position="620"/>
        <end position="650"/>
    </location>
</feature>
<reference evidence="8" key="1">
    <citation type="submission" date="2011-05" db="EMBL/GenBank/DDBJ databases">
        <authorList>
            <person name="Richards S.R."/>
            <person name="Qu J."/>
            <person name="Jiang H."/>
            <person name="Jhangiani S.N."/>
            <person name="Agravi P."/>
            <person name="Goodspeed R."/>
            <person name="Gross S."/>
            <person name="Mandapat C."/>
            <person name="Jackson L."/>
            <person name="Mathew T."/>
            <person name="Pu L."/>
            <person name="Thornton R."/>
            <person name="Saada N."/>
            <person name="Wilczek-Boney K.B."/>
            <person name="Lee S."/>
            <person name="Kovar C."/>
            <person name="Wu Y."/>
            <person name="Scherer S.E."/>
            <person name="Worley K.C."/>
            <person name="Muzny D.M."/>
            <person name="Gibbs R."/>
        </authorList>
    </citation>
    <scope>NUCLEOTIDE SEQUENCE</scope>
    <source>
        <strain evidence="8">Brora</strain>
    </source>
</reference>
<dbReference type="STRING" id="126957.T1IP92"/>
<evidence type="ECO:0000313" key="8">
    <source>
        <dbReference type="Proteomes" id="UP000014500"/>
    </source>
</evidence>
<keyword evidence="8" id="KW-1185">Reference proteome</keyword>
<feature type="compositionally biased region" description="Basic and acidic residues" evidence="4">
    <location>
        <begin position="763"/>
        <end position="786"/>
    </location>
</feature>
<feature type="domain" description="PIH1 N-terminal" evidence="5">
    <location>
        <begin position="44"/>
        <end position="204"/>
    </location>
</feature>
<dbReference type="PhylomeDB" id="T1IP92"/>
<dbReference type="AlphaFoldDB" id="T1IP92"/>
<feature type="region of interest" description="Disordered" evidence="4">
    <location>
        <begin position="662"/>
        <end position="793"/>
    </location>
</feature>
<dbReference type="Pfam" id="PF08190">
    <property type="entry name" value="PIH1"/>
    <property type="match status" value="1"/>
</dbReference>
<dbReference type="GO" id="GO:0060285">
    <property type="term" value="P:cilium-dependent cell motility"/>
    <property type="evidence" value="ECO:0007669"/>
    <property type="project" value="UniProtKB-UniRule"/>
</dbReference>
<comment type="subcellular location">
    <subcellularLocation>
        <location evidence="3">Cytoplasm</location>
    </subcellularLocation>
    <subcellularLocation>
        <location evidence="2">Dynein axonemal particle</location>
    </subcellularLocation>
</comment>
<dbReference type="GO" id="GO:0120293">
    <property type="term" value="C:dynein axonemal particle"/>
    <property type="evidence" value="ECO:0007669"/>
    <property type="project" value="UniProtKB-SubCell"/>
</dbReference>
<dbReference type="eggNOG" id="KOG4356">
    <property type="taxonomic scope" value="Eukaryota"/>
</dbReference>
<dbReference type="HAMAP" id="MF_03069">
    <property type="entry name" value="Kintoun"/>
    <property type="match status" value="1"/>
</dbReference>
<comment type="function">
    <text evidence="3">Required for cytoplasmic pre-assembly of axonemal dyneins, thereby playing a central role in motility in cilia and flagella. Involved in pre-assembly of dynein arm complexes in the cytoplasm before intraflagellar transport loads them for the ciliary compartment.</text>
</comment>
<dbReference type="InterPro" id="IPR012981">
    <property type="entry name" value="PIH1_N"/>
</dbReference>
<dbReference type="Gene3D" id="2.60.40.790">
    <property type="match status" value="1"/>
</dbReference>
<feature type="compositionally biased region" description="Polar residues" evidence="4">
    <location>
        <begin position="375"/>
        <end position="385"/>
    </location>
</feature>
<dbReference type="InterPro" id="IPR050734">
    <property type="entry name" value="PIH1/Kintoun_subfamily"/>
</dbReference>
<feature type="compositionally biased region" description="Basic residues" evidence="4">
    <location>
        <begin position="630"/>
        <end position="642"/>
    </location>
</feature>
<dbReference type="InterPro" id="IPR041442">
    <property type="entry name" value="PIH1D1/2/3_CS-like"/>
</dbReference>
<evidence type="ECO:0000259" key="5">
    <source>
        <dbReference type="Pfam" id="PF08190"/>
    </source>
</evidence>
<organism evidence="7 8">
    <name type="scientific">Strigamia maritima</name>
    <name type="common">European centipede</name>
    <name type="synonym">Geophilus maritimus</name>
    <dbReference type="NCBI Taxonomy" id="126957"/>
    <lineage>
        <taxon>Eukaryota</taxon>
        <taxon>Metazoa</taxon>
        <taxon>Ecdysozoa</taxon>
        <taxon>Arthropoda</taxon>
        <taxon>Myriapoda</taxon>
        <taxon>Chilopoda</taxon>
        <taxon>Pleurostigmophora</taxon>
        <taxon>Geophilomorpha</taxon>
        <taxon>Linotaeniidae</taxon>
        <taxon>Strigamia</taxon>
    </lineage>
</organism>
<dbReference type="EnsemblMetazoa" id="SMAR002841-RA">
    <property type="protein sequence ID" value="SMAR002841-PA"/>
    <property type="gene ID" value="SMAR002841"/>
</dbReference>
<evidence type="ECO:0000256" key="2">
    <source>
        <dbReference type="ARBA" id="ARBA00024190"/>
    </source>
</evidence>
<dbReference type="InterPro" id="IPR008978">
    <property type="entry name" value="HSP20-like_chaperone"/>
</dbReference>
<dbReference type="Proteomes" id="UP000014500">
    <property type="component" value="Unassembled WGS sequence"/>
</dbReference>
<evidence type="ECO:0000313" key="7">
    <source>
        <dbReference type="EnsemblMetazoa" id="SMAR002841-PA"/>
    </source>
</evidence>
<evidence type="ECO:0000259" key="6">
    <source>
        <dbReference type="Pfam" id="PF18201"/>
    </source>
</evidence>
<feature type="compositionally biased region" description="Basic residues" evidence="4">
    <location>
        <begin position="730"/>
        <end position="747"/>
    </location>
</feature>
<evidence type="ECO:0000256" key="3">
    <source>
        <dbReference type="HAMAP-Rule" id="MF_03069"/>
    </source>
</evidence>
<proteinExistence type="inferred from homology"/>
<name>T1IP92_STRMM</name>
<dbReference type="PANTHER" id="PTHR22997:SF3">
    <property type="entry name" value="PROTEIN KINTOUN"/>
    <property type="match status" value="1"/>
</dbReference>
<comment type="similarity">
    <text evidence="3">Belongs to the PIH1 family. Kintoun subfamily.</text>
</comment>
<reference evidence="7" key="2">
    <citation type="submission" date="2015-02" db="UniProtKB">
        <authorList>
            <consortium name="EnsemblMetazoa"/>
        </authorList>
    </citation>
    <scope>IDENTIFICATION</scope>
</reference>
<dbReference type="HOGENOM" id="CLU_012715_0_0_1"/>